<sequence>MDLDSIKFEVSPSRTTYKEVFLNHCFWSYIVRMSLTVKTAVASAVLLLAAGAAQADITAYTSQSSYLSAAGTTGVDSFDDLDIEPYDGPLVRSAGDYSYELSAGPESIEVWGASDDGSDFWATPGWSGDGLTFTLSGPVNGAGGFFFGSDLFGFSTPLEAITITATDINGGTLSYTIEAPEVNSFVGFVSDVQLASLFVKGSEPGVFTTANDLHLSVSAVPEPSTYAMMLAGLGLAGFAARRQRKS</sequence>
<dbReference type="NCBIfam" id="NF035944">
    <property type="entry name" value="PEPxxWA-CTERM"/>
    <property type="match status" value="1"/>
</dbReference>
<dbReference type="Proteomes" id="UP000290637">
    <property type="component" value="Chromosome"/>
</dbReference>
<reference evidence="2 3" key="1">
    <citation type="submission" date="2019-02" db="EMBL/GenBank/DDBJ databases">
        <title>Draft Genome Sequences of Six Type Strains of the Genus Massilia.</title>
        <authorList>
            <person name="Miess H."/>
            <person name="Frediansyhah A."/>
            <person name="Gross H."/>
        </authorList>
    </citation>
    <scope>NUCLEOTIDE SEQUENCE [LARGE SCALE GENOMIC DNA]</scope>
    <source>
        <strain evidence="2 3">DSM 17473</strain>
    </source>
</reference>
<dbReference type="NCBIfam" id="TIGR02595">
    <property type="entry name" value="PEP_CTERM"/>
    <property type="match status" value="1"/>
</dbReference>
<dbReference type="KEGG" id="plue:EWM63_31465"/>
<protein>
    <submittedName>
        <fullName evidence="2">PEP-CTERM sorting domain-containing protein</fullName>
    </submittedName>
</protein>
<dbReference type="EMBL" id="CP035913">
    <property type="protein sequence ID" value="QBE66937.1"/>
    <property type="molecule type" value="Genomic_DNA"/>
</dbReference>
<accession>A0A4P6L5W5</accession>
<keyword evidence="3" id="KW-1185">Reference proteome</keyword>
<evidence type="ECO:0000313" key="3">
    <source>
        <dbReference type="Proteomes" id="UP000290637"/>
    </source>
</evidence>
<dbReference type="Pfam" id="PF07589">
    <property type="entry name" value="PEP-CTERM"/>
    <property type="match status" value="1"/>
</dbReference>
<organism evidence="2 3">
    <name type="scientific">Pseudoduganella lutea</name>
    <dbReference type="NCBI Taxonomy" id="321985"/>
    <lineage>
        <taxon>Bacteria</taxon>
        <taxon>Pseudomonadati</taxon>
        <taxon>Pseudomonadota</taxon>
        <taxon>Betaproteobacteria</taxon>
        <taxon>Burkholderiales</taxon>
        <taxon>Oxalobacteraceae</taxon>
        <taxon>Telluria group</taxon>
        <taxon>Pseudoduganella</taxon>
    </lineage>
</organism>
<dbReference type="InterPro" id="IPR013424">
    <property type="entry name" value="Ice-binding_C"/>
</dbReference>
<dbReference type="AlphaFoldDB" id="A0A4P6L5W5"/>
<evidence type="ECO:0000259" key="1">
    <source>
        <dbReference type="Pfam" id="PF07589"/>
    </source>
</evidence>
<proteinExistence type="predicted"/>
<name>A0A4P6L5W5_9BURK</name>
<evidence type="ECO:0000313" key="2">
    <source>
        <dbReference type="EMBL" id="QBE66937.1"/>
    </source>
</evidence>
<feature type="domain" description="Ice-binding protein C-terminal" evidence="1">
    <location>
        <begin position="219"/>
        <end position="242"/>
    </location>
</feature>
<dbReference type="OrthoDB" id="8565395at2"/>
<gene>
    <name evidence="2" type="ORF">EWM63_31465</name>
</gene>